<evidence type="ECO:0000313" key="2">
    <source>
        <dbReference type="Proteomes" id="UP000027265"/>
    </source>
</evidence>
<dbReference type="EMBL" id="KL197971">
    <property type="protein sequence ID" value="KDQ48895.1"/>
    <property type="molecule type" value="Genomic_DNA"/>
</dbReference>
<dbReference type="HOGENOM" id="CLU_1796756_0_0_1"/>
<dbReference type="AlphaFoldDB" id="A0A067P4W7"/>
<protein>
    <submittedName>
        <fullName evidence="1">Uncharacterized protein</fullName>
    </submittedName>
</protein>
<evidence type="ECO:0000313" key="1">
    <source>
        <dbReference type="EMBL" id="KDQ48895.1"/>
    </source>
</evidence>
<accession>A0A067P4W7</accession>
<organism evidence="1 2">
    <name type="scientific">Jaapia argillacea MUCL 33604</name>
    <dbReference type="NCBI Taxonomy" id="933084"/>
    <lineage>
        <taxon>Eukaryota</taxon>
        <taxon>Fungi</taxon>
        <taxon>Dikarya</taxon>
        <taxon>Basidiomycota</taxon>
        <taxon>Agaricomycotina</taxon>
        <taxon>Agaricomycetes</taxon>
        <taxon>Agaricomycetidae</taxon>
        <taxon>Jaapiales</taxon>
        <taxon>Jaapiaceae</taxon>
        <taxon>Jaapia</taxon>
    </lineage>
</organism>
<name>A0A067P4W7_9AGAM</name>
<dbReference type="Proteomes" id="UP000027265">
    <property type="component" value="Unassembled WGS sequence"/>
</dbReference>
<gene>
    <name evidence="1" type="ORF">JAAARDRAFT_43175</name>
</gene>
<sequence length="144" mass="16507">MRKESKDTQQPSIEPPRIEYQDIRLVDSWTAPFVSHLSSGRHWLDGASASAKSALSFLVWSMPIFPLKVLHRSENAQLALTSVNSSEPHSPLGPRTHFKQPNDLHVLDREFSDEPMRTEFVQLPRSSSIWHNPVHIRLLKDTFT</sequence>
<proteinExistence type="predicted"/>
<reference evidence="2" key="1">
    <citation type="journal article" date="2014" name="Proc. Natl. Acad. Sci. U.S.A.">
        <title>Extensive sampling of basidiomycete genomes demonstrates inadequacy of the white-rot/brown-rot paradigm for wood decay fungi.</title>
        <authorList>
            <person name="Riley R."/>
            <person name="Salamov A.A."/>
            <person name="Brown D.W."/>
            <person name="Nagy L.G."/>
            <person name="Floudas D."/>
            <person name="Held B.W."/>
            <person name="Levasseur A."/>
            <person name="Lombard V."/>
            <person name="Morin E."/>
            <person name="Otillar R."/>
            <person name="Lindquist E.A."/>
            <person name="Sun H."/>
            <person name="LaButti K.M."/>
            <person name="Schmutz J."/>
            <person name="Jabbour D."/>
            <person name="Luo H."/>
            <person name="Baker S.E."/>
            <person name="Pisabarro A.G."/>
            <person name="Walton J.D."/>
            <person name="Blanchette R.A."/>
            <person name="Henrissat B."/>
            <person name="Martin F."/>
            <person name="Cullen D."/>
            <person name="Hibbett D.S."/>
            <person name="Grigoriev I.V."/>
        </authorList>
    </citation>
    <scope>NUCLEOTIDE SEQUENCE [LARGE SCALE GENOMIC DNA]</scope>
    <source>
        <strain evidence="2">MUCL 33604</strain>
    </source>
</reference>
<dbReference type="InParanoid" id="A0A067P4W7"/>
<keyword evidence="2" id="KW-1185">Reference proteome</keyword>